<proteinExistence type="inferred from homology"/>
<dbReference type="InterPro" id="IPR043360">
    <property type="entry name" value="PP2B"/>
</dbReference>
<dbReference type="Pfam" id="PF00149">
    <property type="entry name" value="Metallophos"/>
    <property type="match status" value="1"/>
</dbReference>
<comment type="similarity">
    <text evidence="1">Belongs to the PPP phosphatase family.</text>
</comment>
<dbReference type="AlphaFoldDB" id="A0A0R3WM09"/>
<organism evidence="5">
    <name type="scientific">Hydatigena taeniaeformis</name>
    <name type="common">Feline tapeworm</name>
    <name type="synonym">Taenia taeniaeformis</name>
    <dbReference type="NCBI Taxonomy" id="6205"/>
    <lineage>
        <taxon>Eukaryota</taxon>
        <taxon>Metazoa</taxon>
        <taxon>Spiralia</taxon>
        <taxon>Lophotrochozoa</taxon>
        <taxon>Platyhelminthes</taxon>
        <taxon>Cestoda</taxon>
        <taxon>Eucestoda</taxon>
        <taxon>Cyclophyllidea</taxon>
        <taxon>Taeniidae</taxon>
        <taxon>Hydatigera</taxon>
    </lineage>
</organism>
<dbReference type="GO" id="GO:0033192">
    <property type="term" value="F:calmodulin-dependent protein phosphatase activity"/>
    <property type="evidence" value="ECO:0007669"/>
    <property type="project" value="InterPro"/>
</dbReference>
<gene>
    <name evidence="3" type="ORF">TTAC_LOCUS1784</name>
</gene>
<dbReference type="InterPro" id="IPR029052">
    <property type="entry name" value="Metallo-depent_PP-like"/>
</dbReference>
<dbReference type="EMBL" id="UYWX01000507">
    <property type="protein sequence ID" value="VDM18524.1"/>
    <property type="molecule type" value="Genomic_DNA"/>
</dbReference>
<dbReference type="FunFam" id="3.60.21.10:FF:000278">
    <property type="entry name" value="Protein CBG07490"/>
    <property type="match status" value="1"/>
</dbReference>
<reference evidence="5" key="1">
    <citation type="submission" date="2017-02" db="UniProtKB">
        <authorList>
            <consortium name="WormBaseParasite"/>
        </authorList>
    </citation>
    <scope>IDENTIFICATION</scope>
</reference>
<dbReference type="PROSITE" id="PS00125">
    <property type="entry name" value="SER_THR_PHOSPHATASE"/>
    <property type="match status" value="1"/>
</dbReference>
<accession>A0A0R3WM09</accession>
<evidence type="ECO:0000313" key="4">
    <source>
        <dbReference type="Proteomes" id="UP000274429"/>
    </source>
</evidence>
<dbReference type="SUPFAM" id="SSF56300">
    <property type="entry name" value="Metallo-dependent phosphatases"/>
    <property type="match status" value="1"/>
</dbReference>
<dbReference type="WBParaSite" id="TTAC_0000179701-mRNA-1">
    <property type="protein sequence ID" value="TTAC_0000179701-mRNA-1"/>
    <property type="gene ID" value="TTAC_0000179701"/>
</dbReference>
<keyword evidence="4" id="KW-1185">Reference proteome</keyword>
<dbReference type="STRING" id="6205.A0A0R3WM09"/>
<evidence type="ECO:0000313" key="3">
    <source>
        <dbReference type="EMBL" id="VDM18524.1"/>
    </source>
</evidence>
<dbReference type="Gene3D" id="3.60.21.10">
    <property type="match status" value="1"/>
</dbReference>
<dbReference type="EC" id="3.1.3.16" evidence="1"/>
<evidence type="ECO:0000256" key="1">
    <source>
        <dbReference type="RuleBase" id="RU004273"/>
    </source>
</evidence>
<evidence type="ECO:0000313" key="5">
    <source>
        <dbReference type="WBParaSite" id="TTAC_0000179701-mRNA-1"/>
    </source>
</evidence>
<name>A0A0R3WM09_HYDTA</name>
<dbReference type="OrthoDB" id="5593063at2759"/>
<protein>
    <recommendedName>
        <fullName evidence="1">Serine/threonine-protein phosphatase</fullName>
        <ecNumber evidence="1">3.1.3.16</ecNumber>
    </recommendedName>
</protein>
<dbReference type="InterPro" id="IPR004843">
    <property type="entry name" value="Calcineurin-like_PHP"/>
</dbReference>
<dbReference type="GO" id="GO:0097720">
    <property type="term" value="P:calcineurin-mediated signaling"/>
    <property type="evidence" value="ECO:0007669"/>
    <property type="project" value="InterPro"/>
</dbReference>
<sequence length="268" mass="30772">MKTTARAPAMSTVERAVKSVPYPPSRRLTVNDIFESRGKPNIEKLKQHFLLEGRVTDEAALKIINDGAALLREEANVLEIDAPVTVCGDIHGQFFDLMKLFEVGGHPATTRYLFLGDYVDRGYFSIECVLYLWALKILHPTNFFLLRGNHECRHLTEYFTFKQECRIKYNNEVYNACMDAFDCLPLAALMNQQFLCVHGGLSPEIQTLDDIRRAKICDLEMFRPSKIAFYQSLYVRFNHDICYPTSQVGLNPEDFKPCRHRGSCFPSK</sequence>
<keyword evidence="1" id="KW-0378">Hydrolase</keyword>
<dbReference type="PRINTS" id="PR00114">
    <property type="entry name" value="STPHPHTASE"/>
</dbReference>
<dbReference type="Proteomes" id="UP000274429">
    <property type="component" value="Unassembled WGS sequence"/>
</dbReference>
<dbReference type="SMART" id="SM00156">
    <property type="entry name" value="PP2Ac"/>
    <property type="match status" value="1"/>
</dbReference>
<feature type="domain" description="Serine/threonine specific protein phosphatases" evidence="2">
    <location>
        <begin position="146"/>
        <end position="151"/>
    </location>
</feature>
<dbReference type="InterPro" id="IPR006186">
    <property type="entry name" value="Ser/Thr-sp_prot-phosphatase"/>
</dbReference>
<evidence type="ECO:0000259" key="2">
    <source>
        <dbReference type="PROSITE" id="PS00125"/>
    </source>
</evidence>
<reference evidence="3 4" key="2">
    <citation type="submission" date="2018-11" db="EMBL/GenBank/DDBJ databases">
        <authorList>
            <consortium name="Pathogen Informatics"/>
        </authorList>
    </citation>
    <scope>NUCLEOTIDE SEQUENCE [LARGE SCALE GENOMIC DNA]</scope>
</reference>
<dbReference type="PANTHER" id="PTHR45673">
    <property type="entry name" value="SERINE/THREONINE-PROTEIN PHOSPHATASE 2B CATALYTIC SUBUNIT 1-RELATED"/>
    <property type="match status" value="1"/>
</dbReference>
<comment type="catalytic activity">
    <reaction evidence="1">
        <text>O-phospho-L-threonyl-[protein] + H2O = L-threonyl-[protein] + phosphate</text>
        <dbReference type="Rhea" id="RHEA:47004"/>
        <dbReference type="Rhea" id="RHEA-COMP:11060"/>
        <dbReference type="Rhea" id="RHEA-COMP:11605"/>
        <dbReference type="ChEBI" id="CHEBI:15377"/>
        <dbReference type="ChEBI" id="CHEBI:30013"/>
        <dbReference type="ChEBI" id="CHEBI:43474"/>
        <dbReference type="ChEBI" id="CHEBI:61977"/>
        <dbReference type="EC" id="3.1.3.16"/>
    </reaction>
</comment>